<name>A0AAV7X4M6_9NEOP</name>
<reference evidence="1" key="1">
    <citation type="submission" date="2022-12" db="EMBL/GenBank/DDBJ databases">
        <title>Chromosome-level genome assembly of the bean flower thrips Megalurothrips usitatus.</title>
        <authorList>
            <person name="Ma L."/>
            <person name="Liu Q."/>
            <person name="Li H."/>
            <person name="Cai W."/>
        </authorList>
    </citation>
    <scope>NUCLEOTIDE SEQUENCE</scope>
    <source>
        <strain evidence="1">Cailab_2022a</strain>
    </source>
</reference>
<gene>
    <name evidence="1" type="ORF">ONE63_011423</name>
</gene>
<protein>
    <submittedName>
        <fullName evidence="1">Uncharacterized protein</fullName>
    </submittedName>
</protein>
<organism evidence="1 2">
    <name type="scientific">Megalurothrips usitatus</name>
    <name type="common">bean blossom thrips</name>
    <dbReference type="NCBI Taxonomy" id="439358"/>
    <lineage>
        <taxon>Eukaryota</taxon>
        <taxon>Metazoa</taxon>
        <taxon>Ecdysozoa</taxon>
        <taxon>Arthropoda</taxon>
        <taxon>Hexapoda</taxon>
        <taxon>Insecta</taxon>
        <taxon>Pterygota</taxon>
        <taxon>Neoptera</taxon>
        <taxon>Paraneoptera</taxon>
        <taxon>Thysanoptera</taxon>
        <taxon>Terebrantia</taxon>
        <taxon>Thripoidea</taxon>
        <taxon>Thripidae</taxon>
        <taxon>Megalurothrips</taxon>
    </lineage>
</organism>
<evidence type="ECO:0000313" key="1">
    <source>
        <dbReference type="EMBL" id="KAJ1518969.1"/>
    </source>
</evidence>
<dbReference type="Proteomes" id="UP001075354">
    <property type="component" value="Unassembled WGS sequence"/>
</dbReference>
<comment type="caution">
    <text evidence="1">The sequence shown here is derived from an EMBL/GenBank/DDBJ whole genome shotgun (WGS) entry which is preliminary data.</text>
</comment>
<accession>A0AAV7X4M6</accession>
<proteinExistence type="predicted"/>
<evidence type="ECO:0000313" key="2">
    <source>
        <dbReference type="Proteomes" id="UP001075354"/>
    </source>
</evidence>
<sequence length="319" mass="34869">MRNCSMVLHCCGLRHGRDLGSLGLLDFLGLQSGSRSSAWSCLRLLLPLLGPRLLGLAPSRLVLHAPPGEPLHSALWCQLAPGPDGILESSDESPYQLLNLPFIQVCEVLPSHSFDLVGPVPIRCYCECGHLVPVVLLWWPLDDLDPQRMICWIRLLLFVEALEIRLVFHLVVLLFLWLLVEAVSSHRPYFSASCSRCCCCCSSSCSSGAAASGSSAAPASASHFVLSDPHVDLLDSTFSHGVTSLLYHQRVSHVDGGASGYGTKYVGLLLDVEWFSCPAESRELELPYDEDDGVYDGYDRTGVRVWVVDPSAPNVIVVR</sequence>
<dbReference type="EMBL" id="JAPTSV010000801">
    <property type="protein sequence ID" value="KAJ1518969.1"/>
    <property type="molecule type" value="Genomic_DNA"/>
</dbReference>
<keyword evidence="2" id="KW-1185">Reference proteome</keyword>
<dbReference type="AlphaFoldDB" id="A0AAV7X4M6"/>